<dbReference type="SUPFAM" id="SSF81382">
    <property type="entry name" value="Skp1 dimerisation domain-like"/>
    <property type="match status" value="1"/>
</dbReference>
<evidence type="ECO:0000256" key="1">
    <source>
        <dbReference type="ARBA" id="ARBA00004906"/>
    </source>
</evidence>
<keyword evidence="3" id="KW-0833">Ubl conjugation pathway</keyword>
<sequence>MRTVNLRSSENEIFKVSEEVAKQSVVVRNFLEEDNSNGDEITIPLPNISGKLLGMVIEWIAMHVEEKLAEEDLHAWKTKFMEDLDLDLLFELIMAANYLEVTDLFHATCQCVADKISGKSPEEIRKIFNITNDFTPEEEAEIRRQNAWVFEPSGSGSTSGTLMVLDDWIEYDDSRDRSTTPTTSLKGPCKPVVEDDEEADFSISNRGHSMPLLLLMSPISVSILTLSPWPLPPLDLLGNSPTWSLDSPLSHSSGLAAVLKDAQCI</sequence>
<comment type="caution">
    <text evidence="6">The sequence shown here is derived from an EMBL/GenBank/DDBJ whole genome shotgun (WGS) entry which is preliminary data.</text>
</comment>
<dbReference type="InterPro" id="IPR016072">
    <property type="entry name" value="Skp1_comp_dimer"/>
</dbReference>
<dbReference type="InterPro" id="IPR001232">
    <property type="entry name" value="SKP1-like"/>
</dbReference>
<evidence type="ECO:0000259" key="5">
    <source>
        <dbReference type="Pfam" id="PF03931"/>
    </source>
</evidence>
<dbReference type="SUPFAM" id="SSF54695">
    <property type="entry name" value="POZ domain"/>
    <property type="match status" value="1"/>
</dbReference>
<reference evidence="6 7" key="1">
    <citation type="submission" date="2019-08" db="EMBL/GenBank/DDBJ databases">
        <title>Draft genome sequences of two oriental melons (Cucumis melo L. var makuwa).</title>
        <authorList>
            <person name="Kwon S.-Y."/>
        </authorList>
    </citation>
    <scope>NUCLEOTIDE SEQUENCE [LARGE SCALE GENOMIC DNA]</scope>
    <source>
        <strain evidence="7">cv. Chang Bougi</strain>
        <tissue evidence="6">Leaf</tissue>
    </source>
</reference>
<dbReference type="EMBL" id="SSTD01011999">
    <property type="protein sequence ID" value="TYK09255.1"/>
    <property type="molecule type" value="Genomic_DNA"/>
</dbReference>
<comment type="pathway">
    <text evidence="1">Protein modification; protein ubiquitination.</text>
</comment>
<gene>
    <name evidence="6" type="ORF">E5676_scaffold475G002490</name>
</gene>
<comment type="similarity">
    <text evidence="2">Belongs to the SKP1 family.</text>
</comment>
<organism evidence="6 7">
    <name type="scientific">Cucumis melo var. makuwa</name>
    <name type="common">Oriental melon</name>
    <dbReference type="NCBI Taxonomy" id="1194695"/>
    <lineage>
        <taxon>Eukaryota</taxon>
        <taxon>Viridiplantae</taxon>
        <taxon>Streptophyta</taxon>
        <taxon>Embryophyta</taxon>
        <taxon>Tracheophyta</taxon>
        <taxon>Spermatophyta</taxon>
        <taxon>Magnoliopsida</taxon>
        <taxon>eudicotyledons</taxon>
        <taxon>Gunneridae</taxon>
        <taxon>Pentapetalae</taxon>
        <taxon>rosids</taxon>
        <taxon>fabids</taxon>
        <taxon>Cucurbitales</taxon>
        <taxon>Cucurbitaceae</taxon>
        <taxon>Benincaseae</taxon>
        <taxon>Cucumis</taxon>
    </lineage>
</organism>
<evidence type="ECO:0000313" key="6">
    <source>
        <dbReference type="EMBL" id="TYK09255.1"/>
    </source>
</evidence>
<dbReference type="InterPro" id="IPR036296">
    <property type="entry name" value="SKP1-like_dim_sf"/>
</dbReference>
<evidence type="ECO:0000256" key="3">
    <source>
        <dbReference type="ARBA" id="ARBA00022786"/>
    </source>
</evidence>
<feature type="domain" description="SKP1 component POZ" evidence="5">
    <location>
        <begin position="4"/>
        <end position="64"/>
    </location>
</feature>
<dbReference type="Pfam" id="PF01466">
    <property type="entry name" value="Skp1"/>
    <property type="match status" value="1"/>
</dbReference>
<proteinExistence type="inferred from homology"/>
<dbReference type="GO" id="GO:0006511">
    <property type="term" value="P:ubiquitin-dependent protein catabolic process"/>
    <property type="evidence" value="ECO:0007669"/>
    <property type="project" value="InterPro"/>
</dbReference>
<dbReference type="UniPathway" id="UPA00143"/>
<evidence type="ECO:0000259" key="4">
    <source>
        <dbReference type="Pfam" id="PF01466"/>
    </source>
</evidence>
<accession>A0A5D3CCN6</accession>
<dbReference type="Pfam" id="PF03931">
    <property type="entry name" value="Skp1_POZ"/>
    <property type="match status" value="1"/>
</dbReference>
<protein>
    <submittedName>
        <fullName evidence="6">SKP1-like protein 12</fullName>
    </submittedName>
</protein>
<dbReference type="FunFam" id="3.30.710.10:FF:000026">
    <property type="entry name" value="E3 ubiquitin ligase complex SCF subunit"/>
    <property type="match status" value="1"/>
</dbReference>
<dbReference type="PANTHER" id="PTHR11165">
    <property type="entry name" value="SKP1"/>
    <property type="match status" value="1"/>
</dbReference>
<dbReference type="AlphaFoldDB" id="A0A5D3CCN6"/>
<evidence type="ECO:0000256" key="2">
    <source>
        <dbReference type="ARBA" id="ARBA00009993"/>
    </source>
</evidence>
<dbReference type="InterPro" id="IPR016073">
    <property type="entry name" value="Skp1_comp_POZ"/>
</dbReference>
<dbReference type="Proteomes" id="UP000321947">
    <property type="component" value="Unassembled WGS sequence"/>
</dbReference>
<dbReference type="InterPro" id="IPR016897">
    <property type="entry name" value="SKP1"/>
</dbReference>
<dbReference type="Gene3D" id="3.30.710.10">
    <property type="entry name" value="Potassium Channel Kv1.1, Chain A"/>
    <property type="match status" value="1"/>
</dbReference>
<name>A0A5D3CCN6_CUCMM</name>
<dbReference type="GO" id="GO:0009867">
    <property type="term" value="P:jasmonic acid mediated signaling pathway"/>
    <property type="evidence" value="ECO:0007669"/>
    <property type="project" value="UniProtKB-ARBA"/>
</dbReference>
<dbReference type="SMART" id="SM00512">
    <property type="entry name" value="Skp1"/>
    <property type="match status" value="1"/>
</dbReference>
<feature type="domain" description="SKP1 component dimerisation" evidence="4">
    <location>
        <begin position="103"/>
        <end position="148"/>
    </location>
</feature>
<dbReference type="GO" id="GO:0016567">
    <property type="term" value="P:protein ubiquitination"/>
    <property type="evidence" value="ECO:0007669"/>
    <property type="project" value="UniProtKB-UniPathway"/>
</dbReference>
<evidence type="ECO:0000313" key="7">
    <source>
        <dbReference type="Proteomes" id="UP000321947"/>
    </source>
</evidence>
<dbReference type="InterPro" id="IPR011333">
    <property type="entry name" value="SKP1/BTB/POZ_sf"/>
</dbReference>